<dbReference type="InterPro" id="IPR003961">
    <property type="entry name" value="FN3_dom"/>
</dbReference>
<evidence type="ECO:0000259" key="3">
    <source>
        <dbReference type="PROSITE" id="PS50853"/>
    </source>
</evidence>
<keyword evidence="2" id="KW-0732">Signal</keyword>
<dbReference type="Proteomes" id="UP001530400">
    <property type="component" value="Unassembled WGS sequence"/>
</dbReference>
<feature type="domain" description="Fibronectin type-III" evidence="3">
    <location>
        <begin position="2096"/>
        <end position="2204"/>
    </location>
</feature>
<keyword evidence="5" id="KW-1185">Reference proteome</keyword>
<feature type="signal peptide" evidence="2">
    <location>
        <begin position="1"/>
        <end position="28"/>
    </location>
</feature>
<dbReference type="PANTHER" id="PTHR21437">
    <property type="entry name" value="WIDE AWAKE"/>
    <property type="match status" value="1"/>
</dbReference>
<evidence type="ECO:0000313" key="5">
    <source>
        <dbReference type="Proteomes" id="UP001530400"/>
    </source>
</evidence>
<feature type="chain" id="PRO_5044882355" description="Fibronectin type-III domain-containing protein" evidence="2">
    <location>
        <begin position="29"/>
        <end position="3903"/>
    </location>
</feature>
<feature type="domain" description="Fibronectin type-III" evidence="3">
    <location>
        <begin position="531"/>
        <end position="633"/>
    </location>
</feature>
<evidence type="ECO:0000313" key="4">
    <source>
        <dbReference type="EMBL" id="KAL3772742.1"/>
    </source>
</evidence>
<dbReference type="EMBL" id="JALLPJ020001261">
    <property type="protein sequence ID" value="KAL3772742.1"/>
    <property type="molecule type" value="Genomic_DNA"/>
</dbReference>
<dbReference type="PANTHER" id="PTHR21437:SF1">
    <property type="entry name" value="WIDE AWAKE"/>
    <property type="match status" value="1"/>
</dbReference>
<dbReference type="PROSITE" id="PS50853">
    <property type="entry name" value="FN3"/>
    <property type="match status" value="4"/>
</dbReference>
<feature type="region of interest" description="Disordered" evidence="1">
    <location>
        <begin position="1241"/>
        <end position="1267"/>
    </location>
</feature>
<evidence type="ECO:0000256" key="1">
    <source>
        <dbReference type="SAM" id="MobiDB-lite"/>
    </source>
</evidence>
<reference evidence="4 5" key="1">
    <citation type="submission" date="2024-10" db="EMBL/GenBank/DDBJ databases">
        <title>Updated reference genomes for cyclostephanoid diatoms.</title>
        <authorList>
            <person name="Roberts W.R."/>
            <person name="Alverson A.J."/>
        </authorList>
    </citation>
    <scope>NUCLEOTIDE SEQUENCE [LARGE SCALE GENOMIC DNA]</scope>
    <source>
        <strain evidence="4 5">AJA010-31</strain>
    </source>
</reference>
<dbReference type="InterPro" id="IPR036116">
    <property type="entry name" value="FN3_sf"/>
</dbReference>
<dbReference type="InterPro" id="IPR013783">
    <property type="entry name" value="Ig-like_fold"/>
</dbReference>
<comment type="caution">
    <text evidence="4">The sequence shown here is derived from an EMBL/GenBank/DDBJ whole genome shotgun (WGS) entry which is preliminary data.</text>
</comment>
<proteinExistence type="predicted"/>
<name>A0ABD3N9U8_9STRA</name>
<dbReference type="Pfam" id="PF00041">
    <property type="entry name" value="fn3"/>
    <property type="match status" value="2"/>
</dbReference>
<feature type="domain" description="Fibronectin type-III" evidence="3">
    <location>
        <begin position="686"/>
        <end position="802"/>
    </location>
</feature>
<accession>A0ABD3N9U8</accession>
<dbReference type="SMART" id="SM00060">
    <property type="entry name" value="FN3"/>
    <property type="match status" value="12"/>
</dbReference>
<dbReference type="Gene3D" id="2.60.40.10">
    <property type="entry name" value="Immunoglobulins"/>
    <property type="match status" value="6"/>
</dbReference>
<feature type="domain" description="Fibronectin type-III" evidence="3">
    <location>
        <begin position="49"/>
        <end position="159"/>
    </location>
</feature>
<dbReference type="CDD" id="cd00063">
    <property type="entry name" value="FN3"/>
    <property type="match status" value="5"/>
</dbReference>
<dbReference type="SUPFAM" id="SSF49265">
    <property type="entry name" value="Fibronectin type III"/>
    <property type="match status" value="8"/>
</dbReference>
<sequence>MSLDRRLASMSTLLLVLLQFIALPGISSWPWNKEETPQKIKPKVTRPSGPTNVSLFVVSRTELGVKWDPPLFDGGKSITKYLVEWDMDKHMTSGIASPSNPYGNGIDGPLVRSEVVWGKTEFRITGLTEGQRYYVRVSAYGDGYSNAISTNPSFAIPSVMLPGYLTDVSLSIATDTDTSDRLHLAWSAAKVDVNGFSVLPNGCAGGETPPASPDAIESHRVQWDTHPSFSNAKTVDIPAVSGDGVQNHCCSSCDVEIGAEVQTFSIMYPSSTVPSNGNLFDRGGVRIAYVGPQSKSIKIETPDHGSSIVRLSPSLDLPASSPIKAGDIIRIHIGVYLVSNVDNWPEYITLASDYQSSSTDSSAAQAYFSTPPSTCFDLSGLGNSADNFRSHIAQSFDNSPFDESITVSRSTVTALFAGSSSNQRIIGYEYHVTFTGQGFSSTVGHEVEDLIIISTPSSPFSSVGSCGDPFVSSGDDVSSQVSLQVTTNMDSGSVTPGQRYYVQIAGVNTLGVGPFVTATPASEVPKSLPGLAQNCKIFALPTSSSSLKVEWNGVQPFHGQHPNAYRIDLYDVDAGSSSPVKSQLVSEIDETTKYSITINDLAPGTRYKALVVPINDLGEGGPSWLADFDPSGLINDAGYSVAQDYLDLACNAVPTCEAASVECLETEISTFTILTRSVPAPPSMEVGTHPSVSNANRFSRDSTLVTFQSHLLDHSLHSTGSPTDKFRIEWSTNASFRRSSSDGSASFWSVEIPASYSDGRNEYMIDSLDMGMQYYVRVFAHNSAGYGSPSMAVPIKPMTRPDPPFDPILSSVSLEDITNSSSFSENAIIGTSLYVSWQPPKVDSANGRPDLVGNGGDAVTSYLVEWSRLSFDSYNPTMVEISLKTSGGAGGSSATGLLSGSFQLIVDTTISPETAVRGIYSSASIPVDSSEAEIKTILENMPNVGEANVHSSDPFTWILTFPSEVGDIGISVGSNDIQDDALAAGIIDIVKLGAGSLPNNASYGFEIIDNFDQFSSDHIHYTIQHLVPGMQIFTRVSAGNQVGFGPRRKTAPEFISPSLQRPEQPISLYNSEAAPHLSVHSPTSLEVHIGPPAFDGGSPLTTFLIEWDLKPSFSSSLLRDGSALGYARVNAASRLCTLCVGSFDLSTNTFTYSGDTDIAKLLIPQRKIMVYFSDDNTHYLFSIVSATPSVIIVSEHHLRVSSLQTMMSQNGSASSDLDMMGAKYIIRGLDTGTTYHVRVSSENGEGTGRSVATNPHHETPRGFPRAPSDVAVNVKDKNTLEVSWSNSTYTNDPDIQAFRVERFCRSDAASSVSHSFFGEQEVVEFSSLGLGLVDGTFTVYFGDFSSKVFLGHVKTANGLNYVETIVDLTAHLERGETVLIGEEEYTVDTVGAFTSSRLPLSTSYTGDDNEITAVYARSKSVPISFDASADELQHALERMPNVNHVQVRRDVVDNTEGYQWFVTFTSNVGPQPAFSIDTTFLVGADQDAFSANRIVAGVLPNCYSTFLVQPTSTSLELQDLVTGKAYYVRVASISDSGESDLVASTPISISPGGVPDPISLPHLKALNENTLLVTFEAPSDSNGAPINQFVVESSRDPSFSSNTRIDVQPDYKVQRVTTRAHSLPWDENSSFTLSLGDFHGDFTEAIGSGTTVRVTNGNNLLERSTGTASLSSFVARGDYLLVGGIEFRVCLDTLDAVPYDVTHISLCSTSNPLQPANFISPSSSSIIDELPIFRLDTSLGASKSPSVGDIYLSTVDSFGSSQDTRGRLRRGDLVRVGHPDFGETFRVSTDETRTFDDRVIPLGNIKDPETPSSLSLNSLQHSTYEVQSFYIRSNSDTTTLTPSNTLNSGYRIRFKAETSHQTSEAGSSGCLKWDGSANALKSELESLSGIDAVKVSRQDLAAVPGGVGAGVKYFITFTGDNVRGNVPPVQIVDVGTNGCLDAADRGGTFGDSLAPIVVQQVEIPYIPFYEVQTTIDIPHNASAEDLKSAIESLSQACTVTVSRVSIGNGFSWDVTFAEHKQNIHSPLLVISVNGENLSALVDPHVSAVGLQKVEVPTVVQAAPYFIRVAAVNSFGTGPFALSNPRALQAAPQPPSAPVDLFVEAVSDSELLVQWNTPLENGGQPVTHYKVEYDGLPSFSSGANGGPYGSVSVSSSSIAGFPDVQSITVKIDSGGVTSSLFLSGTFSLTYDGQTTEQLPYNAPAQDVKNALESLCTVEEVSVTRSILCSPDPHIGCMQPDGYTWLVTFVSIYDTGDQHRRATSCLSDSFSHKLSADGSHLFECTDVDRASCSIGGRATASIGTTQEVQRVILGPSSFSVTIGSETSDVIQLGDSLASMEEKLNAFSKNEIGKVVLSCLSCDESAIAQGDLILFHFLSYRGDLPEIIVSDPAALVSEVVKGNGQFVVGRSSYSAIISELTSLNDWYVRVYAYNNVGEGPSTVAWPSPLRLTSVAPQAPQDVSVAIDSASSLAVSWNRPGSIGGVQLTDFIIEYDTISSFGSNNGLPLGQVIVTAADADNSIGFVTQCSDPILRRRIIIDDISLISGGIVHVGSELVIEGQRLTVIAINAEGCGSTCLSMDQDYFGITPSGTKVYDATNAMHFGATIPNLIPGQPYFVRVAAANEVATGQFAYFANSLGPASSTPMGVPNAISWASLASIDSDKLRVDFGAPVNVRPEGINGAPVLSYQVDVAIDAVFRPEIISLTTQAEDQVSGFMELSAGFQGEYDMLIAVGNQPANFMIVPGSRWVDTMGIDLRSVLHAGETILIECELVVVGAVDDNGFEIKEYHIKGTGDQPVFGYRMNSYIGAATLSSGDATLIESSGQNLEAFVKPGDSIQVMDDTGAKIHLTVTAVSGTTVDFSPRYAGGTVTTPIHARRKVIVSSNASCAEMKTALESLPDIGSVDVTREGPNQSEGYTWYITFISNVGATSIVTSTESVSYIAITGMGQGCDGYFIADSVVNGRPRYNLLGKSCHIAYDSDASEWRMYSSTNSLLSSVAEVEASAPSSGWSNGAVITLSDNTSVTLLTGQGSTAQVSLMQPSVDPSFENIVLTTEIDAGEKEVQEIVISSTENDLGGSFELALGTGAAKVTVYFDDSAGDLTSKLQSLPDIGRVQIESENLSSSYGHVWTITFLSNSGDVPMLRHFGTSSLQGTGVTLEIQEVVKGSVGDRHIIVDNLDAGIAHSVRIRALNDYGYGPYTTLSQTMGSGVHPLAMTVASPPGEPIISTGRVTKSRAELLFTTPPFNGNAISSYKFEWSTGTSFDSLAHAQLRIACSDLSDILGSFTLIYGSDVTSRAQVTVPLGIGSSVDEIKQALDALTLLGEVEVTSTIDSSSELEWAITFVHDVGSTGLLSVDSSGIRCRSEAEVVESDVRMFPSGDLPIGYGSQELFTNDYLCGSVYLAGSSSHQKLFLTATSAVSRGSYQLMLDDESTACISFDATADQVKAVIEGLSHVKSVEITSLPAALGFPYSYEISFIGTYAYGDWPALRINPSHFGAGACDAFVGGSGHKAVILPVRDESLCANGRPRTVAIVADALTTLGGSFAVQFGTQYSPPVSFDTSGNEMAVILQELTGVSDIRVSKHNYQDFAVGMAWSITFPRQTNDDNIFRVVDTRVTGKNARVAIYPVLKLSSFSAGSDTSGDFRIILDNEPTAPLSHHATNKKLLRELHRHNGLGKVNMLGPEVSESVSSLAFDALVDDSFIAGGLKAVAVVGDLTTTVAPGDKITVGSCADLVIESVEHEEYDALQSAGYLFESLYLSSPQTEKAILQGYTVLPIQSSGSPSSFTSDCGQVDAVTASISIGSVLLTSTGVDHSVIVKSHLANLDTIRVVPESNWRGTGARLSYQPPSGLLPNTFTLDGMDKSKTYIIRASARNSRGYGNPSNILQVQPRATVPSAPLSVSLESF</sequence>
<protein>
    <recommendedName>
        <fullName evidence="3">Fibronectin type-III domain-containing protein</fullName>
    </recommendedName>
</protein>
<evidence type="ECO:0000256" key="2">
    <source>
        <dbReference type="SAM" id="SignalP"/>
    </source>
</evidence>
<gene>
    <name evidence="4" type="ORF">ACHAWO_004104</name>
</gene>
<organism evidence="4 5">
    <name type="scientific">Cyclotella atomus</name>
    <dbReference type="NCBI Taxonomy" id="382360"/>
    <lineage>
        <taxon>Eukaryota</taxon>
        <taxon>Sar</taxon>
        <taxon>Stramenopiles</taxon>
        <taxon>Ochrophyta</taxon>
        <taxon>Bacillariophyta</taxon>
        <taxon>Coscinodiscophyceae</taxon>
        <taxon>Thalassiosirophycidae</taxon>
        <taxon>Stephanodiscales</taxon>
        <taxon>Stephanodiscaceae</taxon>
        <taxon>Cyclotella</taxon>
    </lineage>
</organism>
<dbReference type="InterPro" id="IPR039269">
    <property type="entry name" value="ANKFN1"/>
</dbReference>